<protein>
    <submittedName>
        <fullName evidence="1">Uncharacterized protein</fullName>
    </submittedName>
</protein>
<sequence>MSVNKNFPRLSEYVKSPAIIKGKGNVFEICPGKITNQDCKRVYPDENSEGYKFCSSLVRAGKDVILFPRRRTKLRSQTTLLDEVMVRNNLYGSIECFKSLTDGNKHSLSNLPNTCTHAIVKDFIHARKTKLIGEYGCQDSNMKKLVSLNADIPLKIMLDTYHEKFEEKTGYYFFTTDGMQILHLHTIGREEFGGRTTWITVREGTPGTLRIHDTLRNVKKNRTYKPSNVQKIKIKYEVCPSLRRRELSGASR</sequence>
<comment type="caution">
    <text evidence="1">The sequence shown here is derived from an EMBL/GenBank/DDBJ whole genome shotgun (WGS) entry which is preliminary data.</text>
</comment>
<organism evidence="1 2">
    <name type="scientific">Golovinomyces cichoracearum</name>
    <dbReference type="NCBI Taxonomy" id="62708"/>
    <lineage>
        <taxon>Eukaryota</taxon>
        <taxon>Fungi</taxon>
        <taxon>Dikarya</taxon>
        <taxon>Ascomycota</taxon>
        <taxon>Pezizomycotina</taxon>
        <taxon>Leotiomycetes</taxon>
        <taxon>Erysiphales</taxon>
        <taxon>Erysiphaceae</taxon>
        <taxon>Golovinomyces</taxon>
    </lineage>
</organism>
<dbReference type="Proteomes" id="UP000285405">
    <property type="component" value="Unassembled WGS sequence"/>
</dbReference>
<evidence type="ECO:0000313" key="2">
    <source>
        <dbReference type="Proteomes" id="UP000285405"/>
    </source>
</evidence>
<dbReference type="AlphaFoldDB" id="A0A420J5G0"/>
<accession>A0A420J5G0</accession>
<proteinExistence type="predicted"/>
<gene>
    <name evidence="1" type="ORF">GcC1_019041</name>
</gene>
<name>A0A420J5G0_9PEZI</name>
<reference evidence="1 2" key="1">
    <citation type="journal article" date="2018" name="BMC Genomics">
        <title>Comparative genome analyses reveal sequence features reflecting distinct modes of host-adaptation between dicot and monocot powdery mildew.</title>
        <authorList>
            <person name="Wu Y."/>
            <person name="Ma X."/>
            <person name="Pan Z."/>
            <person name="Kale S.D."/>
            <person name="Song Y."/>
            <person name="King H."/>
            <person name="Zhang Q."/>
            <person name="Presley C."/>
            <person name="Deng X."/>
            <person name="Wei C.I."/>
            <person name="Xiao S."/>
        </authorList>
    </citation>
    <scope>NUCLEOTIDE SEQUENCE [LARGE SCALE GENOMIC DNA]</scope>
    <source>
        <strain evidence="1">UCSC1</strain>
    </source>
</reference>
<evidence type="ECO:0000313" key="1">
    <source>
        <dbReference type="EMBL" id="RKF81993.1"/>
    </source>
</evidence>
<dbReference type="EMBL" id="MCBR01001946">
    <property type="protein sequence ID" value="RKF81993.1"/>
    <property type="molecule type" value="Genomic_DNA"/>
</dbReference>